<sequence>MAGRRKNYNRDAGHRNLLRKAALLRLYLVRGVPAEAFVPASLRQFAQWTDASLRLRACSYSTVSPENRHNVLIVAKAKAYWTAVLRQRAVVPDGLAALRLENERLKDENSQLRTMNAYLARGWHEARHEANDSRTSLNREMQRTRDLDSVISQLRAQLIAHERRGLSVINPGSDPDPPARKVWSGIVRKKQ</sequence>
<name>I4YVP2_9HYPH</name>
<dbReference type="HOGENOM" id="CLU_1420034_0_0_5"/>
<evidence type="ECO:0000256" key="1">
    <source>
        <dbReference type="SAM" id="MobiDB-lite"/>
    </source>
</evidence>
<organism evidence="2 3">
    <name type="scientific">Microvirga lotononidis</name>
    <dbReference type="NCBI Taxonomy" id="864069"/>
    <lineage>
        <taxon>Bacteria</taxon>
        <taxon>Pseudomonadati</taxon>
        <taxon>Pseudomonadota</taxon>
        <taxon>Alphaproteobacteria</taxon>
        <taxon>Hyphomicrobiales</taxon>
        <taxon>Methylobacteriaceae</taxon>
        <taxon>Microvirga</taxon>
    </lineage>
</organism>
<reference evidence="2 3" key="1">
    <citation type="submission" date="2012-02" db="EMBL/GenBank/DDBJ databases">
        <title>Improved High-Quality Draft sequence of Microvirga sp. WSM3557.</title>
        <authorList>
            <consortium name="US DOE Joint Genome Institute"/>
            <person name="Lucas S."/>
            <person name="Han J."/>
            <person name="Lapidus A."/>
            <person name="Cheng J.-F."/>
            <person name="Goodwin L."/>
            <person name="Pitluck S."/>
            <person name="Peters L."/>
            <person name="Zhang X."/>
            <person name="Detter J.C."/>
            <person name="Han C."/>
            <person name="Tapia R."/>
            <person name="Land M."/>
            <person name="Hauser L."/>
            <person name="Kyrpides N."/>
            <person name="Ivanova N."/>
            <person name="Pagani I."/>
            <person name="Brau L."/>
            <person name="Yates R."/>
            <person name="O'Hara G."/>
            <person name="Rui T."/>
            <person name="Howieson J."/>
            <person name="Reeve W."/>
            <person name="Woyke T."/>
        </authorList>
    </citation>
    <scope>NUCLEOTIDE SEQUENCE [LARGE SCALE GENOMIC DNA]</scope>
    <source>
        <strain evidence="2 3">WSM3557</strain>
    </source>
</reference>
<dbReference type="STRING" id="864069.MicloDRAFT_00046110"/>
<evidence type="ECO:0000313" key="3">
    <source>
        <dbReference type="Proteomes" id="UP000003947"/>
    </source>
</evidence>
<dbReference type="PATRIC" id="fig|864069.3.peg.4971"/>
<dbReference type="EMBL" id="JH660645">
    <property type="protein sequence ID" value="EIM28034.1"/>
    <property type="molecule type" value="Genomic_DNA"/>
</dbReference>
<proteinExistence type="predicted"/>
<dbReference type="AlphaFoldDB" id="I4YVP2"/>
<dbReference type="Proteomes" id="UP000003947">
    <property type="component" value="Unassembled WGS sequence"/>
</dbReference>
<protein>
    <submittedName>
        <fullName evidence="2">Uncharacterized protein</fullName>
    </submittedName>
</protein>
<evidence type="ECO:0000313" key="2">
    <source>
        <dbReference type="EMBL" id="EIM28034.1"/>
    </source>
</evidence>
<gene>
    <name evidence="2" type="ORF">MicloDRAFT_00046110</name>
</gene>
<feature type="region of interest" description="Disordered" evidence="1">
    <location>
        <begin position="167"/>
        <end position="191"/>
    </location>
</feature>
<keyword evidence="3" id="KW-1185">Reference proteome</keyword>
<accession>I4YVP2</accession>